<keyword evidence="3" id="KW-1185">Reference proteome</keyword>
<feature type="transmembrane region" description="Helical" evidence="1">
    <location>
        <begin position="72"/>
        <end position="91"/>
    </location>
</feature>
<keyword evidence="1" id="KW-0472">Membrane</keyword>
<feature type="transmembrane region" description="Helical" evidence="1">
    <location>
        <begin position="125"/>
        <end position="144"/>
    </location>
</feature>
<reference evidence="3" key="1">
    <citation type="journal article" date="2016" name="Genome Announc.">
        <title>Genome sequences of three species of Hanseniaspora isolated from spontaneous wine fermentations.</title>
        <authorList>
            <person name="Sternes P.R."/>
            <person name="Lee D."/>
            <person name="Kutyna D.R."/>
            <person name="Borneman A.R."/>
        </authorList>
    </citation>
    <scope>NUCLEOTIDE SEQUENCE [LARGE SCALE GENOMIC DNA]</scope>
    <source>
        <strain evidence="3">AWRI3580</strain>
    </source>
</reference>
<accession>A0A1E5R0Z4</accession>
<dbReference type="InterPro" id="IPR024297">
    <property type="entry name" value="Pho86"/>
</dbReference>
<evidence type="ECO:0000313" key="3">
    <source>
        <dbReference type="Proteomes" id="UP000095358"/>
    </source>
</evidence>
<evidence type="ECO:0000256" key="1">
    <source>
        <dbReference type="SAM" id="Phobius"/>
    </source>
</evidence>
<organism evidence="2 3">
    <name type="scientific">Hanseniaspora uvarum</name>
    <name type="common">Yeast</name>
    <name type="synonym">Kloeckera apiculata</name>
    <dbReference type="NCBI Taxonomy" id="29833"/>
    <lineage>
        <taxon>Eukaryota</taxon>
        <taxon>Fungi</taxon>
        <taxon>Dikarya</taxon>
        <taxon>Ascomycota</taxon>
        <taxon>Saccharomycotina</taxon>
        <taxon>Saccharomycetes</taxon>
        <taxon>Saccharomycodales</taxon>
        <taxon>Saccharomycodaceae</taxon>
        <taxon>Hanseniaspora</taxon>
    </lineage>
</organism>
<dbReference type="STRING" id="29833.A0A1E5R0Z4"/>
<gene>
    <name evidence="2" type="ORF">AWRI3580_g3970</name>
</gene>
<dbReference type="EMBL" id="LPNN01000011">
    <property type="protein sequence ID" value="OEJ80579.1"/>
    <property type="molecule type" value="Genomic_DNA"/>
</dbReference>
<sequence length="337" mass="38565">MPSPAEQFKQSIAVSRPHKNNLGQIEVDYNKPIDKDAPSVIQSIPLEHEYSEAALSLSLDALKQTEALGNKYIFWHPFSGIIAAVVASIYFSKNQLDLLPKVKEESVWSYLWKNGMKNKETLGGGFMWVFLVGTVLFKFLAILNEDYFRENIRKINEENGIEIFGFDVSKYILNSKYLSDKMILKNNVNIIVYRNTPIASVVLKTPTLDVENENDDVIIVEKKAFITALSCRRVYLKSGILEDLINWAKKRCLDLNDSIYNETNKVKGQSVYANELIDTLVFKTYSFEFGLEKLMKESGFKLQKLQKLDTSKKKLNVLLNAIGVREKIWEITVPTKE</sequence>
<keyword evidence="1" id="KW-0812">Transmembrane</keyword>
<evidence type="ECO:0000313" key="2">
    <source>
        <dbReference type="EMBL" id="OEJ80579.1"/>
    </source>
</evidence>
<dbReference type="OrthoDB" id="4082764at2759"/>
<keyword evidence="1" id="KW-1133">Transmembrane helix</keyword>
<dbReference type="Proteomes" id="UP000095358">
    <property type="component" value="Unassembled WGS sequence"/>
</dbReference>
<proteinExistence type="predicted"/>
<dbReference type="AlphaFoldDB" id="A0A1E5R0Z4"/>
<dbReference type="VEuPathDB" id="FungiDB:AWRI3580_g3970"/>
<protein>
    <submittedName>
        <fullName evidence="2">Inorganic phosphate transporter PHO86</fullName>
    </submittedName>
</protein>
<dbReference type="Pfam" id="PF11124">
    <property type="entry name" value="Pho86"/>
    <property type="match status" value="1"/>
</dbReference>
<name>A0A1E5R0Z4_HANUV</name>
<comment type="caution">
    <text evidence="2">The sequence shown here is derived from an EMBL/GenBank/DDBJ whole genome shotgun (WGS) entry which is preliminary data.</text>
</comment>